<proteinExistence type="predicted"/>
<dbReference type="InterPro" id="IPR016047">
    <property type="entry name" value="M23ase_b-sheet_dom"/>
</dbReference>
<dbReference type="AlphaFoldDB" id="A0A9X2J3U9"/>
<evidence type="ECO:0000256" key="1">
    <source>
        <dbReference type="SAM" id="Coils"/>
    </source>
</evidence>
<dbReference type="Gene3D" id="2.70.70.10">
    <property type="entry name" value="Glucose Permease (Domain IIA)"/>
    <property type="match status" value="1"/>
</dbReference>
<dbReference type="SUPFAM" id="SSF51261">
    <property type="entry name" value="Duplicated hybrid motif"/>
    <property type="match status" value="1"/>
</dbReference>
<organism evidence="3 4">
    <name type="scientific">Sphingomicrobium sediminis</name>
    <dbReference type="NCBI Taxonomy" id="2950949"/>
    <lineage>
        <taxon>Bacteria</taxon>
        <taxon>Pseudomonadati</taxon>
        <taxon>Pseudomonadota</taxon>
        <taxon>Alphaproteobacteria</taxon>
        <taxon>Sphingomonadales</taxon>
        <taxon>Sphingomonadaceae</taxon>
        <taxon>Sphingomicrobium</taxon>
    </lineage>
</organism>
<dbReference type="Pfam" id="PF01551">
    <property type="entry name" value="Peptidase_M23"/>
    <property type="match status" value="1"/>
</dbReference>
<protein>
    <submittedName>
        <fullName evidence="3">Peptidoglycan DD-metalloendopeptidase family protein</fullName>
    </submittedName>
</protein>
<name>A0A9X2J3U9_9SPHN</name>
<dbReference type="EMBL" id="JAMSHT010000001">
    <property type="protein sequence ID" value="MCM8557696.1"/>
    <property type="molecule type" value="Genomic_DNA"/>
</dbReference>
<accession>A0A9X2J3U9</accession>
<evidence type="ECO:0000313" key="4">
    <source>
        <dbReference type="Proteomes" id="UP001155128"/>
    </source>
</evidence>
<dbReference type="RefSeq" id="WP_252113980.1">
    <property type="nucleotide sequence ID" value="NZ_JAMSHT010000001.1"/>
</dbReference>
<feature type="domain" description="M23ase beta-sheet core" evidence="2">
    <location>
        <begin position="292"/>
        <end position="359"/>
    </location>
</feature>
<keyword evidence="1" id="KW-0175">Coiled coil</keyword>
<keyword evidence="4" id="KW-1185">Reference proteome</keyword>
<dbReference type="Proteomes" id="UP001155128">
    <property type="component" value="Unassembled WGS sequence"/>
</dbReference>
<reference evidence="3" key="1">
    <citation type="submission" date="2022-06" db="EMBL/GenBank/DDBJ databases">
        <title>Sphingomicrobium sedimins sp. nov., a marine bacterium isolated from tidal flat.</title>
        <authorList>
            <person name="Kim C.-H."/>
            <person name="Yoo Y."/>
            <person name="Kim J.-J."/>
        </authorList>
    </citation>
    <scope>NUCLEOTIDE SEQUENCE</scope>
    <source>
        <strain evidence="3">GRR-S6-50</strain>
    </source>
</reference>
<dbReference type="InterPro" id="IPR011055">
    <property type="entry name" value="Dup_hybrid_motif"/>
</dbReference>
<feature type="coiled-coil region" evidence="1">
    <location>
        <begin position="20"/>
        <end position="96"/>
    </location>
</feature>
<sequence>MRRLLLIGALVAAAGHAQPVEEADATLAQVRAEAEAASARAATLAREAAEAGNEADRLAAERAALAAELEARDARRAALEIEAAELTAERERIETRLAAEAAPASALYAGLASLSRRPPVLTLADAGSVEKLVRLQSLAGIIGPAIEERTAATRAARQRIAALAAATSQRQTELAEEIVNLEATVARLATLAAEQREAATNLAGEAARADLRAIAANEQTAEFEDQAERTRYSREFAEALGNYGAAPIRPGRLSGDEVDDGRPRPSFDYQLPIEGAVLQGLGSLSRDGVRARGILIDAAPGAEIDVPASGTLLFAGAFRDRDGVVVIDHGNGWISLITNLQTAVTPDSRVRRGNRLGRALGPVGVELWHDGVPQPAALIAGSSY</sequence>
<comment type="caution">
    <text evidence="3">The sequence shown here is derived from an EMBL/GenBank/DDBJ whole genome shotgun (WGS) entry which is preliminary data.</text>
</comment>
<evidence type="ECO:0000259" key="2">
    <source>
        <dbReference type="Pfam" id="PF01551"/>
    </source>
</evidence>
<evidence type="ECO:0000313" key="3">
    <source>
        <dbReference type="EMBL" id="MCM8557696.1"/>
    </source>
</evidence>
<dbReference type="CDD" id="cd12797">
    <property type="entry name" value="M23_peptidase"/>
    <property type="match status" value="1"/>
</dbReference>
<gene>
    <name evidence="3" type="ORF">NDO55_07670</name>
</gene>